<organism evidence="3">
    <name type="scientific">marine metagenome</name>
    <dbReference type="NCBI Taxonomy" id="408172"/>
    <lineage>
        <taxon>unclassified sequences</taxon>
        <taxon>metagenomes</taxon>
        <taxon>ecological metagenomes</taxon>
    </lineage>
</organism>
<feature type="transmembrane region" description="Helical" evidence="1">
    <location>
        <begin position="193"/>
        <end position="216"/>
    </location>
</feature>
<dbReference type="InterPro" id="IPR050327">
    <property type="entry name" value="Proton-linked_MCT"/>
</dbReference>
<feature type="transmembrane region" description="Helical" evidence="1">
    <location>
        <begin position="23"/>
        <end position="44"/>
    </location>
</feature>
<evidence type="ECO:0000259" key="2">
    <source>
        <dbReference type="PROSITE" id="PS50850"/>
    </source>
</evidence>
<feature type="transmembrane region" description="Helical" evidence="1">
    <location>
        <begin position="167"/>
        <end position="187"/>
    </location>
</feature>
<dbReference type="PANTHER" id="PTHR11360:SF284">
    <property type="entry name" value="EG:103B4.3 PROTEIN-RELATED"/>
    <property type="match status" value="1"/>
</dbReference>
<evidence type="ECO:0000256" key="1">
    <source>
        <dbReference type="SAM" id="Phobius"/>
    </source>
</evidence>
<protein>
    <recommendedName>
        <fullName evidence="2">Major facilitator superfamily (MFS) profile domain-containing protein</fullName>
    </recommendedName>
</protein>
<keyword evidence="1" id="KW-0472">Membrane</keyword>
<gene>
    <name evidence="3" type="ORF">METZ01_LOCUS384701</name>
</gene>
<feature type="transmembrane region" description="Helical" evidence="1">
    <location>
        <begin position="56"/>
        <end position="74"/>
    </location>
</feature>
<accession>A0A382UCT5</accession>
<feature type="transmembrane region" description="Helical" evidence="1">
    <location>
        <begin position="258"/>
        <end position="277"/>
    </location>
</feature>
<reference evidence="3" key="1">
    <citation type="submission" date="2018-05" db="EMBL/GenBank/DDBJ databases">
        <authorList>
            <person name="Lanie J.A."/>
            <person name="Ng W.-L."/>
            <person name="Kazmierczak K.M."/>
            <person name="Andrzejewski T.M."/>
            <person name="Davidsen T.M."/>
            <person name="Wayne K.J."/>
            <person name="Tettelin H."/>
            <person name="Glass J.I."/>
            <person name="Rusch D."/>
            <person name="Podicherti R."/>
            <person name="Tsui H.-C.T."/>
            <person name="Winkler M.E."/>
        </authorList>
    </citation>
    <scope>NUCLEOTIDE SEQUENCE</scope>
</reference>
<sequence length="292" mass="31004">SSFAAFNLAIAAMVKVVGAERRLLVMGVGTAATSTGQLIFSPMAQGMISSFGWSDALVYLSFISLLMISFAVLLPSNPEVRGEASTGQGLNEAIREAFSQRGFILLMIGFFACGFHVAFIGIHLPAYVTDLGLAPQVGAYCLALIGLFNIAGSFLSGMAGSRWSKTYGLSWIYLGRALVILGLLVAPKTALTLYVFSALMGLLWLSTIPLTTGVVAEVFGVRYVATLYGFVFFGHQVGSFIGVWLGGVFYDRYGSYDGMWWAGIVVGVLAALIHLPISEKPLPRVVAASAVA</sequence>
<dbReference type="InterPro" id="IPR036259">
    <property type="entry name" value="MFS_trans_sf"/>
</dbReference>
<dbReference type="EMBL" id="UINC01143113">
    <property type="protein sequence ID" value="SVD31847.1"/>
    <property type="molecule type" value="Genomic_DNA"/>
</dbReference>
<feature type="transmembrane region" description="Helical" evidence="1">
    <location>
        <begin position="223"/>
        <end position="246"/>
    </location>
</feature>
<dbReference type="InterPro" id="IPR011701">
    <property type="entry name" value="MFS"/>
</dbReference>
<name>A0A382UCT5_9ZZZZ</name>
<feature type="transmembrane region" description="Helical" evidence="1">
    <location>
        <begin position="137"/>
        <end position="155"/>
    </location>
</feature>
<feature type="non-terminal residue" evidence="3">
    <location>
        <position position="1"/>
    </location>
</feature>
<evidence type="ECO:0000313" key="3">
    <source>
        <dbReference type="EMBL" id="SVD31847.1"/>
    </source>
</evidence>
<dbReference type="Gene3D" id="1.20.1250.20">
    <property type="entry name" value="MFS general substrate transporter like domains"/>
    <property type="match status" value="1"/>
</dbReference>
<dbReference type="PANTHER" id="PTHR11360">
    <property type="entry name" value="MONOCARBOXYLATE TRANSPORTER"/>
    <property type="match status" value="1"/>
</dbReference>
<feature type="transmembrane region" description="Helical" evidence="1">
    <location>
        <begin position="103"/>
        <end position="125"/>
    </location>
</feature>
<dbReference type="CDD" id="cd17355">
    <property type="entry name" value="MFS_YcxA_like"/>
    <property type="match status" value="1"/>
</dbReference>
<dbReference type="GO" id="GO:0022857">
    <property type="term" value="F:transmembrane transporter activity"/>
    <property type="evidence" value="ECO:0007669"/>
    <property type="project" value="InterPro"/>
</dbReference>
<dbReference type="InterPro" id="IPR020846">
    <property type="entry name" value="MFS_dom"/>
</dbReference>
<dbReference type="AlphaFoldDB" id="A0A382UCT5"/>
<dbReference type="PROSITE" id="PS50850">
    <property type="entry name" value="MFS"/>
    <property type="match status" value="1"/>
</dbReference>
<dbReference type="Pfam" id="PF07690">
    <property type="entry name" value="MFS_1"/>
    <property type="match status" value="1"/>
</dbReference>
<keyword evidence="1" id="KW-1133">Transmembrane helix</keyword>
<dbReference type="SUPFAM" id="SSF103473">
    <property type="entry name" value="MFS general substrate transporter"/>
    <property type="match status" value="1"/>
</dbReference>
<keyword evidence="1" id="KW-0812">Transmembrane</keyword>
<proteinExistence type="predicted"/>
<feature type="domain" description="Major facilitator superfamily (MFS) profile" evidence="2">
    <location>
        <begin position="1"/>
        <end position="282"/>
    </location>
</feature>